<dbReference type="PANTHER" id="PTHR33112:SF16">
    <property type="entry name" value="HETEROKARYON INCOMPATIBILITY DOMAIN-CONTAINING PROTEIN"/>
    <property type="match status" value="1"/>
</dbReference>
<protein>
    <recommendedName>
        <fullName evidence="1">Heterokaryon incompatibility domain-containing protein</fullName>
    </recommendedName>
</protein>
<proteinExistence type="predicted"/>
<sequence>MDPEIKKLVCDGCWQRFFSYEPFKVAWAAGPGLSYTTASWAEMQRSINFMCDWCETLAEETLFWYKHVTKTREEPPPEKTFNVMVCFVHRTATEGLRLKLTVENSWSCHFQVWTNPDDIAARHISERGVLDKLDTPEAYSAVLERIHCCESSHTRCPSPKPMTLPTRVIDCTDVDRPRLVQRSEDSPLAQYAALSYVWGEAQPNCTTTARLPSYLEGIDTRRIPKTIQDAIKVTSKLGLKYLWVDAFCIVQDSDEDKATEIAQIRNIFRHCYVTIIAANAAKVSDGFLNRILLYNCPGTLPFVCPEGSGTTGIMRLQSWTNAPREPINTRAWCFEERILSARALWYCAHTIQYECQTEHVNVDGGKNMEDPQDGVARLPDYMFTPDLGTDNALERHANGEDKSPEKLADDAWRNILSLYTRRKLTKPRDRLVALSGVVSYFSDFWGERSRYIAGLWEHDLPHSLLWYTSSPMPRPAKYRAPSWSWASVDGLINPANFWGAEALSTIRTCYAIPKHQRNPQAEVTDGLLVLEVALRPTTWDPIEQELLEIVHGIPVGVELEGRSERGEIAYVSPDAEDEVLRSPGIVYAAILAKYPDSLLGIVVVPDSLESKAVAKAQSGISIPAYRRVGWFTAPFCRREEWLRTPRQLIDLK</sequence>
<dbReference type="STRING" id="1325734.A0A428NNH5"/>
<name>A0A428NNH5_9HYPO</name>
<dbReference type="AlphaFoldDB" id="A0A428NNH5"/>
<feature type="domain" description="Heterokaryon incompatibility" evidence="1">
    <location>
        <begin position="191"/>
        <end position="336"/>
    </location>
</feature>
<dbReference type="Proteomes" id="UP000288168">
    <property type="component" value="Unassembled WGS sequence"/>
</dbReference>
<dbReference type="Pfam" id="PF06985">
    <property type="entry name" value="HET"/>
    <property type="match status" value="1"/>
</dbReference>
<organism evidence="2 3">
    <name type="scientific">Fusarium duplospermum</name>
    <dbReference type="NCBI Taxonomy" id="1325734"/>
    <lineage>
        <taxon>Eukaryota</taxon>
        <taxon>Fungi</taxon>
        <taxon>Dikarya</taxon>
        <taxon>Ascomycota</taxon>
        <taxon>Pezizomycotina</taxon>
        <taxon>Sordariomycetes</taxon>
        <taxon>Hypocreomycetidae</taxon>
        <taxon>Hypocreales</taxon>
        <taxon>Nectriaceae</taxon>
        <taxon>Fusarium</taxon>
        <taxon>Fusarium solani species complex</taxon>
    </lineage>
</organism>
<keyword evidence="3" id="KW-1185">Reference proteome</keyword>
<dbReference type="InterPro" id="IPR010730">
    <property type="entry name" value="HET"/>
</dbReference>
<dbReference type="EMBL" id="NKCI01000372">
    <property type="protein sequence ID" value="RSL42336.1"/>
    <property type="molecule type" value="Genomic_DNA"/>
</dbReference>
<accession>A0A428NNH5</accession>
<gene>
    <name evidence="2" type="ORF">CEP54_015511</name>
</gene>
<evidence type="ECO:0000259" key="1">
    <source>
        <dbReference type="Pfam" id="PF06985"/>
    </source>
</evidence>
<dbReference type="OrthoDB" id="5125733at2759"/>
<comment type="caution">
    <text evidence="2">The sequence shown here is derived from an EMBL/GenBank/DDBJ whole genome shotgun (WGS) entry which is preliminary data.</text>
</comment>
<evidence type="ECO:0000313" key="3">
    <source>
        <dbReference type="Proteomes" id="UP000288168"/>
    </source>
</evidence>
<dbReference type="PANTHER" id="PTHR33112">
    <property type="entry name" value="DOMAIN PROTEIN, PUTATIVE-RELATED"/>
    <property type="match status" value="1"/>
</dbReference>
<evidence type="ECO:0000313" key="2">
    <source>
        <dbReference type="EMBL" id="RSL42336.1"/>
    </source>
</evidence>
<reference evidence="2 3" key="1">
    <citation type="submission" date="2017-06" db="EMBL/GenBank/DDBJ databases">
        <title>Comparative genomic analysis of Ambrosia Fusariam Clade fungi.</title>
        <authorList>
            <person name="Stajich J.E."/>
            <person name="Carrillo J."/>
            <person name="Kijimoto T."/>
            <person name="Eskalen A."/>
            <person name="O'Donnell K."/>
            <person name="Kasson M."/>
        </authorList>
    </citation>
    <scope>NUCLEOTIDE SEQUENCE [LARGE SCALE GENOMIC DNA]</scope>
    <source>
        <strain evidence="2 3">NRRL62584</strain>
    </source>
</reference>